<feature type="compositionally biased region" description="Basic and acidic residues" evidence="1">
    <location>
        <begin position="487"/>
        <end position="511"/>
    </location>
</feature>
<protein>
    <submittedName>
        <fullName evidence="2">Uncharacterized protein</fullName>
    </submittedName>
</protein>
<gene>
    <name evidence="2" type="ORF">MIMGU_mgv11b000466mg</name>
</gene>
<accession>A0A022Q811</accession>
<reference evidence="2 3" key="1">
    <citation type="journal article" date="2013" name="Proc. Natl. Acad. Sci. U.S.A.">
        <title>Fine-scale variation in meiotic recombination in Mimulus inferred from population shotgun sequencing.</title>
        <authorList>
            <person name="Hellsten U."/>
            <person name="Wright K.M."/>
            <person name="Jenkins J."/>
            <person name="Shu S."/>
            <person name="Yuan Y."/>
            <person name="Wessler S.R."/>
            <person name="Schmutz J."/>
            <person name="Willis J.H."/>
            <person name="Rokhsar D.S."/>
        </authorList>
    </citation>
    <scope>NUCLEOTIDE SEQUENCE [LARGE SCALE GENOMIC DNA]</scope>
    <source>
        <strain evidence="3">cv. DUN x IM62</strain>
    </source>
</reference>
<dbReference type="PANTHER" id="PTHR34837:SF1">
    <property type="entry name" value="LOW PROTEIN: ZINC FINGER CCCH DOMAIN PROTEIN"/>
    <property type="match status" value="1"/>
</dbReference>
<feature type="region of interest" description="Disordered" evidence="1">
    <location>
        <begin position="951"/>
        <end position="1061"/>
    </location>
</feature>
<evidence type="ECO:0000313" key="2">
    <source>
        <dbReference type="EMBL" id="EYU23343.1"/>
    </source>
</evidence>
<dbReference type="eggNOG" id="ENOG502QVIK">
    <property type="taxonomic scope" value="Eukaryota"/>
</dbReference>
<feature type="compositionally biased region" description="Basic residues" evidence="1">
    <location>
        <begin position="1"/>
        <end position="15"/>
    </location>
</feature>
<dbReference type="PANTHER" id="PTHR34837">
    <property type="entry name" value="OS05G0595500 PROTEIN"/>
    <property type="match status" value="1"/>
</dbReference>
<dbReference type="EMBL" id="KI632162">
    <property type="protein sequence ID" value="EYU23343.1"/>
    <property type="molecule type" value="Genomic_DNA"/>
</dbReference>
<feature type="region of interest" description="Disordered" evidence="1">
    <location>
        <begin position="732"/>
        <end position="788"/>
    </location>
</feature>
<dbReference type="Proteomes" id="UP000030748">
    <property type="component" value="Unassembled WGS sequence"/>
</dbReference>
<feature type="compositionally biased region" description="Basic and acidic residues" evidence="1">
    <location>
        <begin position="16"/>
        <end position="69"/>
    </location>
</feature>
<feature type="compositionally biased region" description="Polar residues" evidence="1">
    <location>
        <begin position="538"/>
        <end position="556"/>
    </location>
</feature>
<organism evidence="2 3">
    <name type="scientific">Erythranthe guttata</name>
    <name type="common">Yellow monkey flower</name>
    <name type="synonym">Mimulus guttatus</name>
    <dbReference type="NCBI Taxonomy" id="4155"/>
    <lineage>
        <taxon>Eukaryota</taxon>
        <taxon>Viridiplantae</taxon>
        <taxon>Streptophyta</taxon>
        <taxon>Embryophyta</taxon>
        <taxon>Tracheophyta</taxon>
        <taxon>Spermatophyta</taxon>
        <taxon>Magnoliopsida</taxon>
        <taxon>eudicotyledons</taxon>
        <taxon>Gunneridae</taxon>
        <taxon>Pentapetalae</taxon>
        <taxon>asterids</taxon>
        <taxon>lamiids</taxon>
        <taxon>Lamiales</taxon>
        <taxon>Phrymaceae</taxon>
        <taxon>Erythranthe</taxon>
    </lineage>
</organism>
<dbReference type="STRING" id="4155.A0A022Q811"/>
<feature type="compositionally biased region" description="Polar residues" evidence="1">
    <location>
        <begin position="764"/>
        <end position="787"/>
    </location>
</feature>
<dbReference type="AlphaFoldDB" id="A0A022Q811"/>
<evidence type="ECO:0000256" key="1">
    <source>
        <dbReference type="SAM" id="MobiDB-lite"/>
    </source>
</evidence>
<feature type="compositionally biased region" description="Basic and acidic residues" evidence="1">
    <location>
        <begin position="103"/>
        <end position="218"/>
    </location>
</feature>
<feature type="region of interest" description="Disordered" evidence="1">
    <location>
        <begin position="1"/>
        <end position="218"/>
    </location>
</feature>
<name>A0A022Q811_ERYGU</name>
<feature type="compositionally biased region" description="Low complexity" evidence="1">
    <location>
        <begin position="1024"/>
        <end position="1045"/>
    </location>
</feature>
<feature type="compositionally biased region" description="Basic and acidic residues" evidence="1">
    <location>
        <begin position="450"/>
        <end position="479"/>
    </location>
</feature>
<feature type="region of interest" description="Disordered" evidence="1">
    <location>
        <begin position="426"/>
        <end position="599"/>
    </location>
</feature>
<keyword evidence="3" id="KW-1185">Reference proteome</keyword>
<evidence type="ECO:0000313" key="3">
    <source>
        <dbReference type="Proteomes" id="UP000030748"/>
    </source>
</evidence>
<proteinExistence type="predicted"/>
<sequence length="1061" mass="118576">MPKSSRHKSHKQSKHSSRDYSDSEEDVIKMKEKSSKDENSIRVHRDSASGDKRKVSSSVREGKDSKDLSGHGNGDVLEEYVSSKRRKEKTDVVIVGDRWSGGVEERGDSDRNVEKESHKGDILKVDLKLKETSSKGESLRVESRSKSKRHDSGIVGERKDDSLASVVLEKEEGKSKGESKRRSERDSSSRKDGKDTKEKDRRSDKEKNGGQESKIADAEVMKLVDMDLVKKQVPQLVDFSEDKQGKRARDNTGTSRESLNWRRISRKRRARKEKLLVKKRNITMILKKVMRGDCPRKKMTTKMSGEEMIDTVKMWIVKVDAKMKSTVKTEENEIVGGRKTSTVKQLKEKAEEMTSTMKMGRGIAANVGMKGTMRMETKMIDVGTVVTETMVTETTGTRRKSTEKMLKEIFGITIVQDESKYRDHNYEERNRHSMTSSRDYAGAVGGSEKPSSRSGEKLGQKDDGLFGELSAERRLKSDMRSSPLKLVDNHKSPSSSDRRPFGRPDVRRSTDVDESMQRSGGGSRDWKDYPGEELSQADADNTSSPFVRNNHYSNISKALPPPPPYRTGLDSPSVLGSGEDDGRGKPNMRHRRMGDPNMGRMQGNAWRGVPSWPSPVANGFLPYPHGPHPVGFHTVMQPFPSPQMFVRPSMDLSHASPYHMPDADRFSGPGRPMGWRNQVDDSCPPLSGWETSNAVFGDDSHIYGRPEWEHSRNLSVSRGWESSADLWKGQNRTSSMEALSSEKENNSIRSGEGALSVQPVQPAENEQSRGVNQQTDSTDVDQSTKSFGKNDVEASLVSAEGGDDGVAKMSRMDDLPICHVYLSKLDISTDLTEPELFDKCRGLMDVEHSMFSDIDDSKILYMEDVEARMASSHRLLSYALFASTDDSVFQKSMSLYKRQKGQFSAEGGEETEVLGEMVPDSAQEEDDIMEEDQTEKLCPTDAMQGIEENNTLPDFDIEMKPTNDLQNTEAYAEPSEQMIDPPLDSITVKTEEPDSDKDNEEKAEGSETTNNEETKLVDSKFGPLLSSDDVSSEASEAMMPESMVAGSVNLSRIHHSPESTH</sequence>